<evidence type="ECO:0000313" key="6">
    <source>
        <dbReference type="Ensembl" id="ENSOSIP00000026128.1"/>
    </source>
</evidence>
<feature type="compositionally biased region" description="Polar residues" evidence="4">
    <location>
        <begin position="375"/>
        <end position="389"/>
    </location>
</feature>
<evidence type="ECO:0000313" key="7">
    <source>
        <dbReference type="Proteomes" id="UP000694383"/>
    </source>
</evidence>
<dbReference type="Proteomes" id="UP000694383">
    <property type="component" value="Unplaced"/>
</dbReference>
<dbReference type="GO" id="GO:0005737">
    <property type="term" value="C:cytoplasm"/>
    <property type="evidence" value="ECO:0007669"/>
    <property type="project" value="UniProtKB-SubCell"/>
</dbReference>
<organism evidence="6 7">
    <name type="scientific">Oryzias sinensis</name>
    <name type="common">Chinese medaka</name>
    <dbReference type="NCBI Taxonomy" id="183150"/>
    <lineage>
        <taxon>Eukaryota</taxon>
        <taxon>Metazoa</taxon>
        <taxon>Chordata</taxon>
        <taxon>Craniata</taxon>
        <taxon>Vertebrata</taxon>
        <taxon>Euteleostomi</taxon>
        <taxon>Actinopterygii</taxon>
        <taxon>Neopterygii</taxon>
        <taxon>Teleostei</taxon>
        <taxon>Neoteleostei</taxon>
        <taxon>Acanthomorphata</taxon>
        <taxon>Ovalentaria</taxon>
        <taxon>Atherinomorphae</taxon>
        <taxon>Beloniformes</taxon>
        <taxon>Adrianichthyidae</taxon>
        <taxon>Oryziinae</taxon>
        <taxon>Oryzias</taxon>
    </lineage>
</organism>
<keyword evidence="3" id="KW-0175">Coiled coil</keyword>
<dbReference type="PANTHER" id="PTHR16093">
    <property type="entry name" value="COILED-COIL DOMAIN-CONTAINING PROTEIN 120 FAMILY MEMBER"/>
    <property type="match status" value="1"/>
</dbReference>
<feature type="region of interest" description="Disordered" evidence="4">
    <location>
        <begin position="205"/>
        <end position="257"/>
    </location>
</feature>
<keyword evidence="7" id="KW-1185">Reference proteome</keyword>
<feature type="compositionally biased region" description="Polar residues" evidence="4">
    <location>
        <begin position="210"/>
        <end position="243"/>
    </location>
</feature>
<dbReference type="AlphaFoldDB" id="A0A8C7YBE3"/>
<feature type="region of interest" description="Disordered" evidence="4">
    <location>
        <begin position="441"/>
        <end position="478"/>
    </location>
</feature>
<dbReference type="InterPro" id="IPR021774">
    <property type="entry name" value="CUPID"/>
</dbReference>
<reference evidence="6" key="2">
    <citation type="submission" date="2025-09" db="UniProtKB">
        <authorList>
            <consortium name="Ensembl"/>
        </authorList>
    </citation>
    <scope>IDENTIFICATION</scope>
</reference>
<proteinExistence type="predicted"/>
<evidence type="ECO:0000256" key="2">
    <source>
        <dbReference type="ARBA" id="ARBA00022490"/>
    </source>
</evidence>
<dbReference type="Pfam" id="PF11819">
    <property type="entry name" value="CUPID"/>
    <property type="match status" value="1"/>
</dbReference>
<sequence>HFQGGGGAMTSEHFIWIVDSTANSKRLILTCRDRKNRERMAELQERRRGLQALLGTRLAELRHICLQEAELTGTVPCDFPLEVGEKPPCVQRRGGNRKNLSVCLQEEDTQRSKQRKKIFSGTLRKHNTSEHNHTNTHISKRTVHRGCHTEQRMLSHLWLSCLSDNATAQSHPLVVSSGSPAEIFYQNKTSRNLLNRYTDLNSHLHHKKTCTVNPSRVTNTLQTHKPPSNPPTGSQDSTSSTPSVGGEGSNGLVGSITPPQEELAAQHIGAMSRQMSAGGTFWSPEMLTDRHVRTISEEEKGTVAGKRREGAYGEILLDYVCGRQRQLQRQFSQPNKKPITVQHQLLRNGDSVHQLPGAPPICYRHLGGKQDRSTVTRTKSCGHNSTLPTIQPDPHPNLLPPRPPQPASNQDSQLEEATRSLHKALALEGLRDWYLRNTLGSSHHNQASSKVTAGAGTKAKAKVKGQNGGGEALQRRRTTHAVLPQSTYDTDGGYQHAALHPKPTLSHSVTFHGHPLASAGTFCHDLFSAQKQEAPSHLISDQLSPGTLV</sequence>
<name>A0A8C7YBE3_9TELE</name>
<reference evidence="6" key="1">
    <citation type="submission" date="2025-08" db="UniProtKB">
        <authorList>
            <consortium name="Ensembl"/>
        </authorList>
    </citation>
    <scope>IDENTIFICATION</scope>
</reference>
<evidence type="ECO:0000256" key="3">
    <source>
        <dbReference type="ARBA" id="ARBA00023054"/>
    </source>
</evidence>
<dbReference type="Ensembl" id="ENSOSIT00000027547.1">
    <property type="protein sequence ID" value="ENSOSIP00000026128.1"/>
    <property type="gene ID" value="ENSOSIG00000013717.1"/>
</dbReference>
<dbReference type="PANTHER" id="PTHR16093:SF5">
    <property type="entry name" value="COILED-COIL DOMAIN-CONTAINING PROTEIN 120"/>
    <property type="match status" value="1"/>
</dbReference>
<keyword evidence="2" id="KW-0963">Cytoplasm</keyword>
<feature type="compositionally biased region" description="Pro residues" evidence="4">
    <location>
        <begin position="391"/>
        <end position="406"/>
    </location>
</feature>
<protein>
    <recommendedName>
        <fullName evidence="5">Cytohesin Ubiquitin Protein Inducing domain-containing protein</fullName>
    </recommendedName>
</protein>
<comment type="subcellular location">
    <subcellularLocation>
        <location evidence="1">Cytoplasm</location>
    </subcellularLocation>
</comment>
<accession>A0A8C7YBE3</accession>
<evidence type="ECO:0000259" key="5">
    <source>
        <dbReference type="Pfam" id="PF11819"/>
    </source>
</evidence>
<evidence type="ECO:0000256" key="4">
    <source>
        <dbReference type="SAM" id="MobiDB-lite"/>
    </source>
</evidence>
<dbReference type="GeneTree" id="ENSGT00940000175919"/>
<evidence type="ECO:0000256" key="1">
    <source>
        <dbReference type="ARBA" id="ARBA00004496"/>
    </source>
</evidence>
<feature type="domain" description="Cytohesin Ubiquitin Protein Inducing" evidence="5">
    <location>
        <begin position="32"/>
        <end position="103"/>
    </location>
</feature>
<dbReference type="InterPro" id="IPR043447">
    <property type="entry name" value="CCDC120/INAVA"/>
</dbReference>
<feature type="region of interest" description="Disordered" evidence="4">
    <location>
        <begin position="364"/>
        <end position="417"/>
    </location>
</feature>